<reference evidence="1" key="1">
    <citation type="journal article" date="2014" name="Front. Microbiol.">
        <title>High frequency of phylogenetically diverse reductive dehalogenase-homologous genes in deep subseafloor sedimentary metagenomes.</title>
        <authorList>
            <person name="Kawai M."/>
            <person name="Futagami T."/>
            <person name="Toyoda A."/>
            <person name="Takaki Y."/>
            <person name="Nishi S."/>
            <person name="Hori S."/>
            <person name="Arai W."/>
            <person name="Tsubouchi T."/>
            <person name="Morono Y."/>
            <person name="Uchiyama I."/>
            <person name="Ito T."/>
            <person name="Fujiyama A."/>
            <person name="Inagaki F."/>
            <person name="Takami H."/>
        </authorList>
    </citation>
    <scope>NUCLEOTIDE SEQUENCE</scope>
    <source>
        <strain evidence="1">Expedition CK06-06</strain>
    </source>
</reference>
<evidence type="ECO:0000313" key="1">
    <source>
        <dbReference type="EMBL" id="GAH92221.1"/>
    </source>
</evidence>
<protein>
    <submittedName>
        <fullName evidence="1">Uncharacterized protein</fullName>
    </submittedName>
</protein>
<name>X1JBY4_9ZZZZ</name>
<comment type="caution">
    <text evidence="1">The sequence shown here is derived from an EMBL/GenBank/DDBJ whole genome shotgun (WGS) entry which is preliminary data.</text>
</comment>
<sequence length="96" mass="11402">MILEPEKFMIRCIRCKTENISNQFKLINQFAMLESECNKCHKKFASMLPIDNHASINYPFIVDLETLNYKGDLNDYTKRILRCYYNRRNISGEGRS</sequence>
<feature type="non-terminal residue" evidence="1">
    <location>
        <position position="96"/>
    </location>
</feature>
<accession>X1JBY4</accession>
<dbReference type="EMBL" id="BARU01046653">
    <property type="protein sequence ID" value="GAH92221.1"/>
    <property type="molecule type" value="Genomic_DNA"/>
</dbReference>
<gene>
    <name evidence="1" type="ORF">S03H2_70269</name>
</gene>
<organism evidence="1">
    <name type="scientific">marine sediment metagenome</name>
    <dbReference type="NCBI Taxonomy" id="412755"/>
    <lineage>
        <taxon>unclassified sequences</taxon>
        <taxon>metagenomes</taxon>
        <taxon>ecological metagenomes</taxon>
    </lineage>
</organism>
<proteinExistence type="predicted"/>
<dbReference type="AlphaFoldDB" id="X1JBY4"/>